<keyword evidence="2" id="KW-0012">Acyltransferase</keyword>
<evidence type="ECO:0000313" key="5">
    <source>
        <dbReference type="Proteomes" id="UP001560019"/>
    </source>
</evidence>
<dbReference type="Proteomes" id="UP001560019">
    <property type="component" value="Unassembled WGS sequence"/>
</dbReference>
<feature type="domain" description="N-acetyltransferase" evidence="3">
    <location>
        <begin position="25"/>
        <end position="168"/>
    </location>
</feature>
<dbReference type="EMBL" id="JBEHHI010000003">
    <property type="protein sequence ID" value="MEX5729562.1"/>
    <property type="molecule type" value="Genomic_DNA"/>
</dbReference>
<dbReference type="Gene3D" id="3.40.630.30">
    <property type="match status" value="1"/>
</dbReference>
<dbReference type="InterPro" id="IPR050832">
    <property type="entry name" value="Bact_Acetyltransf"/>
</dbReference>
<evidence type="ECO:0000259" key="3">
    <source>
        <dbReference type="PROSITE" id="PS51186"/>
    </source>
</evidence>
<dbReference type="Pfam" id="PF00583">
    <property type="entry name" value="Acetyltransf_1"/>
    <property type="match status" value="1"/>
</dbReference>
<dbReference type="PANTHER" id="PTHR43877">
    <property type="entry name" value="AMINOALKYLPHOSPHONATE N-ACETYLTRANSFERASE-RELATED-RELATED"/>
    <property type="match status" value="1"/>
</dbReference>
<dbReference type="PANTHER" id="PTHR43877:SF2">
    <property type="entry name" value="AMINOALKYLPHOSPHONATE N-ACETYLTRANSFERASE-RELATED"/>
    <property type="match status" value="1"/>
</dbReference>
<comment type="caution">
    <text evidence="4">The sequence shown here is derived from an EMBL/GenBank/DDBJ whole genome shotgun (WGS) entry which is preliminary data.</text>
</comment>
<proteinExistence type="predicted"/>
<evidence type="ECO:0000256" key="1">
    <source>
        <dbReference type="ARBA" id="ARBA00022679"/>
    </source>
</evidence>
<reference evidence="4 5" key="1">
    <citation type="submission" date="2024-06" db="EMBL/GenBank/DDBJ databases">
        <title>Genome of Rhodovulum iodosum, a marine photoferrotroph.</title>
        <authorList>
            <person name="Bianchini G."/>
            <person name="Nikeleit V."/>
            <person name="Kappler A."/>
            <person name="Bryce C."/>
            <person name="Sanchez-Baracaldo P."/>
        </authorList>
    </citation>
    <scope>NUCLEOTIDE SEQUENCE [LARGE SCALE GENOMIC DNA]</scope>
    <source>
        <strain evidence="4 5">UT/N1</strain>
    </source>
</reference>
<evidence type="ECO:0000256" key="2">
    <source>
        <dbReference type="ARBA" id="ARBA00023315"/>
    </source>
</evidence>
<accession>A0ABV3XW30</accession>
<keyword evidence="1" id="KW-0808">Transferase</keyword>
<protein>
    <submittedName>
        <fullName evidence="4">Ribosomal protein S18 acetylase RimI-like enzyme</fullName>
    </submittedName>
</protein>
<evidence type="ECO:0000313" key="4">
    <source>
        <dbReference type="EMBL" id="MEX5729562.1"/>
    </source>
</evidence>
<dbReference type="SUPFAM" id="SSF55729">
    <property type="entry name" value="Acyl-CoA N-acyltransferases (Nat)"/>
    <property type="match status" value="1"/>
</dbReference>
<dbReference type="PROSITE" id="PS51186">
    <property type="entry name" value="GNAT"/>
    <property type="match status" value="1"/>
</dbReference>
<dbReference type="CDD" id="cd04301">
    <property type="entry name" value="NAT_SF"/>
    <property type="match status" value="1"/>
</dbReference>
<organism evidence="4 5">
    <name type="scientific">Rhodovulum iodosum</name>
    <dbReference type="NCBI Taxonomy" id="68291"/>
    <lineage>
        <taxon>Bacteria</taxon>
        <taxon>Pseudomonadati</taxon>
        <taxon>Pseudomonadota</taxon>
        <taxon>Alphaproteobacteria</taxon>
        <taxon>Rhodobacterales</taxon>
        <taxon>Paracoccaceae</taxon>
        <taxon>Rhodovulum</taxon>
    </lineage>
</organism>
<dbReference type="InterPro" id="IPR016181">
    <property type="entry name" value="Acyl_CoA_acyltransferase"/>
</dbReference>
<dbReference type="InterPro" id="IPR000182">
    <property type="entry name" value="GNAT_dom"/>
</dbReference>
<keyword evidence="5" id="KW-1185">Reference proteome</keyword>
<gene>
    <name evidence="4" type="ORF">Ga0609869_002915</name>
</gene>
<sequence length="168" mass="18983">MLKIKDAETAAEFDDVRLLCWEYRDFLLRLGPADADIVRAFYPKDKYASIMERLEQEHAPPAGALKLALKDGAPVGCGMYHTLMPGTAEIKRVYVRENARGLGAGRELMLALVAQCRASGFSRIFMDTGVPLEAAQRLYLSMGFKLRGPYQEIPESVRDRLIFFEMYL</sequence>
<dbReference type="RefSeq" id="WP_245972154.1">
    <property type="nucleotide sequence ID" value="NZ_JBEHHI010000003.1"/>
</dbReference>
<name>A0ABV3XW30_9RHOB</name>